<reference evidence="1" key="2">
    <citation type="submission" date="2015-06" db="UniProtKB">
        <authorList>
            <consortium name="EnsemblMetazoa"/>
        </authorList>
    </citation>
    <scope>IDENTIFICATION</scope>
</reference>
<protein>
    <submittedName>
        <fullName evidence="1">Uncharacterized protein</fullName>
    </submittedName>
</protein>
<evidence type="ECO:0000313" key="2">
    <source>
        <dbReference type="Proteomes" id="UP000015102"/>
    </source>
</evidence>
<sequence>MLSSRNHSHHESLGPIFIIGDNDLVAICIRKKGAAANLWSSMENGGSGTTKNCTTYITIQI</sequence>
<dbReference type="HOGENOM" id="CLU_2925261_0_0_1"/>
<dbReference type="Proteomes" id="UP000015102">
    <property type="component" value="Unassembled WGS sequence"/>
</dbReference>
<keyword evidence="2" id="KW-1185">Reference proteome</keyword>
<dbReference type="EMBL" id="CAQQ02194682">
    <property type="status" value="NOT_ANNOTATED_CDS"/>
    <property type="molecule type" value="Genomic_DNA"/>
</dbReference>
<accession>T1H3Y4</accession>
<organism evidence="1 2">
    <name type="scientific">Megaselia scalaris</name>
    <name type="common">Humpbacked fly</name>
    <name type="synonym">Phora scalaris</name>
    <dbReference type="NCBI Taxonomy" id="36166"/>
    <lineage>
        <taxon>Eukaryota</taxon>
        <taxon>Metazoa</taxon>
        <taxon>Ecdysozoa</taxon>
        <taxon>Arthropoda</taxon>
        <taxon>Hexapoda</taxon>
        <taxon>Insecta</taxon>
        <taxon>Pterygota</taxon>
        <taxon>Neoptera</taxon>
        <taxon>Endopterygota</taxon>
        <taxon>Diptera</taxon>
        <taxon>Brachycera</taxon>
        <taxon>Muscomorpha</taxon>
        <taxon>Platypezoidea</taxon>
        <taxon>Phoridae</taxon>
        <taxon>Megaseliini</taxon>
        <taxon>Megaselia</taxon>
    </lineage>
</organism>
<name>T1H3Y4_MEGSC</name>
<proteinExistence type="predicted"/>
<reference evidence="2" key="1">
    <citation type="submission" date="2013-02" db="EMBL/GenBank/DDBJ databases">
        <authorList>
            <person name="Hughes D."/>
        </authorList>
    </citation>
    <scope>NUCLEOTIDE SEQUENCE</scope>
    <source>
        <strain>Durham</strain>
        <strain evidence="2">NC isolate 2 -- Noor lab</strain>
    </source>
</reference>
<evidence type="ECO:0000313" key="1">
    <source>
        <dbReference type="EnsemblMetazoa" id="MESCA010981-PA"/>
    </source>
</evidence>
<dbReference type="AlphaFoldDB" id="T1H3Y4"/>
<dbReference type="EnsemblMetazoa" id="MESCA010981-RA">
    <property type="protein sequence ID" value="MESCA010981-PA"/>
    <property type="gene ID" value="MESCA010981"/>
</dbReference>